<comment type="caution">
    <text evidence="3">The sequence shown here is derived from an EMBL/GenBank/DDBJ whole genome shotgun (WGS) entry which is preliminary data.</text>
</comment>
<organism evidence="3 4">
    <name type="scientific">Arachis hypogaea</name>
    <name type="common">Peanut</name>
    <dbReference type="NCBI Taxonomy" id="3818"/>
    <lineage>
        <taxon>Eukaryota</taxon>
        <taxon>Viridiplantae</taxon>
        <taxon>Streptophyta</taxon>
        <taxon>Embryophyta</taxon>
        <taxon>Tracheophyta</taxon>
        <taxon>Spermatophyta</taxon>
        <taxon>Magnoliopsida</taxon>
        <taxon>eudicotyledons</taxon>
        <taxon>Gunneridae</taxon>
        <taxon>Pentapetalae</taxon>
        <taxon>rosids</taxon>
        <taxon>fabids</taxon>
        <taxon>Fabales</taxon>
        <taxon>Fabaceae</taxon>
        <taxon>Papilionoideae</taxon>
        <taxon>50 kb inversion clade</taxon>
        <taxon>dalbergioids sensu lato</taxon>
        <taxon>Dalbergieae</taxon>
        <taxon>Pterocarpus clade</taxon>
        <taxon>Arachis</taxon>
    </lineage>
</organism>
<dbReference type="AlphaFoldDB" id="A0A445EAQ8"/>
<dbReference type="SUPFAM" id="SSF53448">
    <property type="entry name" value="Nucleotide-diphospho-sugar transferases"/>
    <property type="match status" value="1"/>
</dbReference>
<name>A0A445EAQ8_ARAHY</name>
<evidence type="ECO:0000256" key="1">
    <source>
        <dbReference type="SAM" id="Phobius"/>
    </source>
</evidence>
<dbReference type="InterPro" id="IPR029044">
    <property type="entry name" value="Nucleotide-diphossugar_trans"/>
</dbReference>
<protein>
    <recommendedName>
        <fullName evidence="2">Alpha 1,4-glycosyltransferase domain-containing protein</fullName>
    </recommendedName>
</protein>
<dbReference type="PANTHER" id="PTHR46781">
    <property type="entry name" value="ALPHA 1,4-GLYCOSYLTRANSFERASE FAMILY PROTEIN"/>
    <property type="match status" value="1"/>
</dbReference>
<proteinExistence type="predicted"/>
<keyword evidence="1" id="KW-0472">Membrane</keyword>
<keyword evidence="4" id="KW-1185">Reference proteome</keyword>
<keyword evidence="1" id="KW-1133">Transmembrane helix</keyword>
<dbReference type="STRING" id="3818.A0A445EAQ8"/>
<gene>
    <name evidence="3" type="ORF">Ahy_A02g006787</name>
</gene>
<dbReference type="InterPro" id="IPR007652">
    <property type="entry name" value="A1-4-GlycosylTfrase_dom"/>
</dbReference>
<evidence type="ECO:0000313" key="3">
    <source>
        <dbReference type="EMBL" id="RYR72570.1"/>
    </source>
</evidence>
<feature type="domain" description="Alpha 1,4-glycosyltransferase" evidence="2">
    <location>
        <begin position="290"/>
        <end position="413"/>
    </location>
</feature>
<evidence type="ECO:0000259" key="2">
    <source>
        <dbReference type="Pfam" id="PF04572"/>
    </source>
</evidence>
<dbReference type="Gramene" id="arahy.Tifrunner.gnm2.ann2.Ah02g289100.1">
    <property type="protein sequence ID" value="arahy.Tifrunner.gnm2.ann2.Ah02g289100.1-CDS-1"/>
    <property type="gene ID" value="arahy.Tifrunner.gnm2.ann2.Ah02g289100"/>
</dbReference>
<feature type="transmembrane region" description="Helical" evidence="1">
    <location>
        <begin position="12"/>
        <end position="33"/>
    </location>
</feature>
<sequence>MFDPRHLKSAKLLLSSLFIFSAIIFVIHAYSIIYHDFLHSATYKEPSENLQAQSHRFKEQIRPTLSNLPLHSIQEENDRIQAGNQNDLVAPLGVTELERIAWFRKNLHKFDILKSNNSTRRFHSRVLEFFSRECEAQFFMTWISPAGSFGVRELMSVESVFKVHPGTCLVILSRTLETTHGYTVLKPLLDSRFKVQVVTPDLPFLFKGTLAEAWFRELIKGKKDPGEIPLSQNLSNLIRLVVLYKYGGIYIDTDFIVLKPLTGLRNSIGAQSMDLRSKHWTRLNNAVLIFDMKHPLLHEFISEFALTFDGNKWGHNGPYLVSRVIKRLLKRPGFIFKILPPTAFYPADWNKIRGFLRKPKTQTESKWVEAKVLQLRAETYGIHLWNKQSRRLTIEDGSVIGKLALNHCIICNNIFSS</sequence>
<reference evidence="3 4" key="1">
    <citation type="submission" date="2019-01" db="EMBL/GenBank/DDBJ databases">
        <title>Sequencing of cultivated peanut Arachis hypogaea provides insights into genome evolution and oil improvement.</title>
        <authorList>
            <person name="Chen X."/>
        </authorList>
    </citation>
    <scope>NUCLEOTIDE SEQUENCE [LARGE SCALE GENOMIC DNA]</scope>
    <source>
        <strain evidence="4">cv. Fuhuasheng</strain>
        <tissue evidence="3">Leaves</tissue>
    </source>
</reference>
<dbReference type="Pfam" id="PF04488">
    <property type="entry name" value="Gly_transf_sug"/>
    <property type="match status" value="1"/>
</dbReference>
<dbReference type="OrthoDB" id="409543at2759"/>
<accession>A0A445EAQ8</accession>
<dbReference type="Pfam" id="PF04572">
    <property type="entry name" value="Gb3_synth"/>
    <property type="match status" value="1"/>
</dbReference>
<keyword evidence="1" id="KW-0812">Transmembrane</keyword>
<dbReference type="InterPro" id="IPR044789">
    <property type="entry name" value="Put_A1-4-GlycosylTfrase_plant"/>
</dbReference>
<dbReference type="Proteomes" id="UP000289738">
    <property type="component" value="Chromosome A02"/>
</dbReference>
<evidence type="ECO:0000313" key="4">
    <source>
        <dbReference type="Proteomes" id="UP000289738"/>
    </source>
</evidence>
<dbReference type="InterPro" id="IPR007577">
    <property type="entry name" value="GlycoTrfase_DXD_sugar-bd_CS"/>
</dbReference>
<dbReference type="EMBL" id="SDMP01000002">
    <property type="protein sequence ID" value="RYR72570.1"/>
    <property type="molecule type" value="Genomic_DNA"/>
</dbReference>
<dbReference type="Gene3D" id="3.90.550.20">
    <property type="match status" value="1"/>
</dbReference>
<dbReference type="PANTHER" id="PTHR46781:SF2">
    <property type="entry name" value="ALPHA 1,4-GLYCOSYLTRANSFERASE FAMILY PROTEIN"/>
    <property type="match status" value="1"/>
</dbReference>